<dbReference type="AlphaFoldDB" id="A0A6P1DYB8"/>
<dbReference type="RefSeq" id="WP_164655100.1">
    <property type="nucleotide sequence ID" value="NZ_JAAIJR010000078.1"/>
</dbReference>
<dbReference type="InterPro" id="IPR011322">
    <property type="entry name" value="N-reg_PII-like_a/b"/>
</dbReference>
<name>A0A6P1DYB8_9GAMM</name>
<protein>
    <recommendedName>
        <fullName evidence="3">P-II family nitrogen regulator</fullName>
    </recommendedName>
</protein>
<gene>
    <name evidence="1" type="ORF">G3480_17100</name>
</gene>
<dbReference type="Proteomes" id="UP000471640">
    <property type="component" value="Unassembled WGS sequence"/>
</dbReference>
<proteinExistence type="predicted"/>
<reference evidence="1 2" key="2">
    <citation type="submission" date="2020-02" db="EMBL/GenBank/DDBJ databases">
        <title>Genome sequences of Thiorhodococcus mannitoliphagus and Thiorhodococcus minor, purple sulfur photosynthetic bacteria in the gammaproteobacterial family, Chromatiaceae.</title>
        <authorList>
            <person name="Aviles F.A."/>
            <person name="Meyer T.E."/>
            <person name="Kyndt J.A."/>
        </authorList>
    </citation>
    <scope>NUCLEOTIDE SEQUENCE [LARGE SCALE GENOMIC DNA]</scope>
    <source>
        <strain evidence="1 2">DSM 18266</strain>
    </source>
</reference>
<evidence type="ECO:0000313" key="2">
    <source>
        <dbReference type="Proteomes" id="UP000471640"/>
    </source>
</evidence>
<comment type="caution">
    <text evidence="1">The sequence shown here is derived from an EMBL/GenBank/DDBJ whole genome shotgun (WGS) entry which is preliminary data.</text>
</comment>
<sequence length="113" mass="12304">MDAKDSQKIITCILPKEKAMPLVRTLAQEQGLNAVDLSYARGVGRITPLLHRGIGETSERAILTIAVPASAADDYFELIYEIAEINHPHGGLMFMHGTTMATGFALPDLPEEQ</sequence>
<evidence type="ECO:0000313" key="1">
    <source>
        <dbReference type="EMBL" id="NEX22001.1"/>
    </source>
</evidence>
<dbReference type="EMBL" id="JAAIJR010000078">
    <property type="protein sequence ID" value="NEX22001.1"/>
    <property type="molecule type" value="Genomic_DNA"/>
</dbReference>
<organism evidence="1 2">
    <name type="scientific">Thiorhodococcus mannitoliphagus</name>
    <dbReference type="NCBI Taxonomy" id="329406"/>
    <lineage>
        <taxon>Bacteria</taxon>
        <taxon>Pseudomonadati</taxon>
        <taxon>Pseudomonadota</taxon>
        <taxon>Gammaproteobacteria</taxon>
        <taxon>Chromatiales</taxon>
        <taxon>Chromatiaceae</taxon>
        <taxon>Thiorhodococcus</taxon>
    </lineage>
</organism>
<reference evidence="2" key="1">
    <citation type="journal article" date="2020" name="Microbiol. Resour. Announc.">
        <title>Draft Genome Sequences of Thiorhodococcus mannitoliphagus and Thiorhodococcus minor, Purple Sulfur Photosynthetic Bacteria in the Gammaproteobacterial Family Chromatiaceae.</title>
        <authorList>
            <person name="Aviles F.A."/>
            <person name="Meyer T.E."/>
            <person name="Kyndt J.A."/>
        </authorList>
    </citation>
    <scope>NUCLEOTIDE SEQUENCE [LARGE SCALE GENOMIC DNA]</scope>
    <source>
        <strain evidence="2">DSM 18266</strain>
    </source>
</reference>
<dbReference type="SUPFAM" id="SSF54913">
    <property type="entry name" value="GlnB-like"/>
    <property type="match status" value="1"/>
</dbReference>
<keyword evidence="2" id="KW-1185">Reference proteome</keyword>
<accession>A0A6P1DYB8</accession>
<evidence type="ECO:0008006" key="3">
    <source>
        <dbReference type="Google" id="ProtNLM"/>
    </source>
</evidence>